<dbReference type="AlphaFoldDB" id="A0A9Q3XTW6"/>
<dbReference type="EMBL" id="JAHBFI010000007">
    <property type="protein sequence ID" value="MBZ5962146.1"/>
    <property type="molecule type" value="Genomic_DNA"/>
</dbReference>
<dbReference type="Proteomes" id="UP000199271">
    <property type="component" value="Unassembled WGS sequence"/>
</dbReference>
<dbReference type="RefSeq" id="WP_010389800.1">
    <property type="nucleotide sequence ID" value="NZ_BPKT01000007.1"/>
</dbReference>
<accession>A0A9Q3XTW6</accession>
<dbReference type="GeneID" id="79851192"/>
<evidence type="ECO:0000313" key="3">
    <source>
        <dbReference type="Proteomes" id="UP000199271"/>
    </source>
</evidence>
<protein>
    <submittedName>
        <fullName evidence="2">Uncharacterized protein</fullName>
    </submittedName>
</protein>
<keyword evidence="3" id="KW-1185">Reference proteome</keyword>
<comment type="caution">
    <text evidence="2">The sequence shown here is derived from an EMBL/GenBank/DDBJ whole genome shotgun (WGS) entry which is preliminary data.</text>
</comment>
<gene>
    <name evidence="1" type="ORF">C122C_0893</name>
    <name evidence="2" type="ORF">KIJ12_03060</name>
</gene>
<reference evidence="2" key="2">
    <citation type="submission" date="2021-05" db="EMBL/GenBank/DDBJ databases">
        <title>Pangenome of Leuconostoc gelidum warrants species status for Leuconostoc gelidum subsp. gasicomitatum.</title>
        <authorList>
            <person name="Johansson P."/>
            <person name="Sade E."/>
            <person name="Hultman J."/>
            <person name="Auvinen P."/>
            <person name="Bjorkroth J."/>
        </authorList>
    </citation>
    <scope>NUCLEOTIDE SEQUENCE</scope>
    <source>
        <strain evidence="2">A.21.4</strain>
    </source>
</reference>
<evidence type="ECO:0000313" key="1">
    <source>
        <dbReference type="EMBL" id="CUW11180.1"/>
    </source>
</evidence>
<organism evidence="2 4">
    <name type="scientific">Leuconostoc gasicomitatum</name>
    <dbReference type="NCBI Taxonomy" id="115778"/>
    <lineage>
        <taxon>Bacteria</taxon>
        <taxon>Bacillati</taxon>
        <taxon>Bacillota</taxon>
        <taxon>Bacilli</taxon>
        <taxon>Lactobacillales</taxon>
        <taxon>Lactobacillaceae</taxon>
        <taxon>Leuconostoc</taxon>
        <taxon>Leuconostoc gelidum group</taxon>
    </lineage>
</organism>
<dbReference type="Proteomes" id="UP000752647">
    <property type="component" value="Unassembled WGS sequence"/>
</dbReference>
<proteinExistence type="predicted"/>
<name>A0A9Q3XTW6_9LACO</name>
<evidence type="ECO:0000313" key="4">
    <source>
        <dbReference type="Proteomes" id="UP000752647"/>
    </source>
</evidence>
<reference evidence="1 3" key="1">
    <citation type="submission" date="2015-12" db="EMBL/GenBank/DDBJ databases">
        <authorList>
            <person name="Andreevskaya M."/>
        </authorList>
    </citation>
    <scope>NUCLEOTIDE SEQUENCE [LARGE SCALE GENOMIC DNA]</scope>
    <source>
        <strain evidence="1 3">C122c</strain>
    </source>
</reference>
<evidence type="ECO:0000313" key="2">
    <source>
        <dbReference type="EMBL" id="MBZ5962146.1"/>
    </source>
</evidence>
<dbReference type="EMBL" id="FBSY01000007">
    <property type="protein sequence ID" value="CUW11180.1"/>
    <property type="molecule type" value="Genomic_DNA"/>
</dbReference>
<sequence>MFTLNNQPKSSKINFSKTVDLNEKEIELKSDHFYENINEQIFKDKKVKQALFMLSKV</sequence>